<dbReference type="GO" id="GO:0005524">
    <property type="term" value="F:ATP binding"/>
    <property type="evidence" value="ECO:0007669"/>
    <property type="project" value="UniProtKB-UniRule"/>
</dbReference>
<dbReference type="InterPro" id="IPR027417">
    <property type="entry name" value="P-loop_NTPase"/>
</dbReference>
<dbReference type="Pfam" id="PF02224">
    <property type="entry name" value="Cytidylate_kin"/>
    <property type="match status" value="1"/>
</dbReference>
<comment type="subcellular location">
    <subcellularLocation>
        <location evidence="8">Cytoplasm</location>
    </subcellularLocation>
</comment>
<keyword evidence="3 8" id="KW-0547">Nucleotide-binding</keyword>
<evidence type="ECO:0000256" key="5">
    <source>
        <dbReference type="ARBA" id="ARBA00022840"/>
    </source>
</evidence>
<dbReference type="RefSeq" id="WP_101334668.1">
    <property type="nucleotide sequence ID" value="NZ_PJNI01000009.1"/>
</dbReference>
<dbReference type="GO" id="GO:0036431">
    <property type="term" value="F:dCMP kinase activity"/>
    <property type="evidence" value="ECO:0007669"/>
    <property type="project" value="InterPro"/>
</dbReference>
<dbReference type="EC" id="2.7.4.25" evidence="8"/>
<reference evidence="10 11" key="1">
    <citation type="submission" date="2017-12" db="EMBL/GenBank/DDBJ databases">
        <title>The draft genome sequence of Brumimicrobium saltpan LHR20.</title>
        <authorList>
            <person name="Do Z.-J."/>
            <person name="Luo H.-R."/>
        </authorList>
    </citation>
    <scope>NUCLEOTIDE SEQUENCE [LARGE SCALE GENOMIC DNA]</scope>
    <source>
        <strain evidence="10 11">LHR20</strain>
    </source>
</reference>
<dbReference type="NCBIfam" id="TIGR00017">
    <property type="entry name" value="cmk"/>
    <property type="match status" value="1"/>
</dbReference>
<dbReference type="HAMAP" id="MF_00238">
    <property type="entry name" value="Cytidyl_kinase_type1"/>
    <property type="match status" value="1"/>
</dbReference>
<keyword evidence="2 8" id="KW-0808">Transferase</keyword>
<evidence type="ECO:0000256" key="6">
    <source>
        <dbReference type="ARBA" id="ARBA00047615"/>
    </source>
</evidence>
<feature type="binding site" evidence="8">
    <location>
        <begin position="11"/>
        <end position="19"/>
    </location>
    <ligand>
        <name>ATP</name>
        <dbReference type="ChEBI" id="CHEBI:30616"/>
    </ligand>
</feature>
<name>A0A2I0R1N6_9FLAO</name>
<evidence type="ECO:0000256" key="2">
    <source>
        <dbReference type="ARBA" id="ARBA00022679"/>
    </source>
</evidence>
<dbReference type="Gene3D" id="3.40.50.300">
    <property type="entry name" value="P-loop containing nucleotide triphosphate hydrolases"/>
    <property type="match status" value="1"/>
</dbReference>
<gene>
    <name evidence="8" type="primary">cmk</name>
    <name evidence="10" type="ORF">CW751_08970</name>
</gene>
<dbReference type="GO" id="GO:0006220">
    <property type="term" value="P:pyrimidine nucleotide metabolic process"/>
    <property type="evidence" value="ECO:0007669"/>
    <property type="project" value="UniProtKB-UniRule"/>
</dbReference>
<dbReference type="EMBL" id="PJNI01000009">
    <property type="protein sequence ID" value="PKR80498.1"/>
    <property type="molecule type" value="Genomic_DNA"/>
</dbReference>
<comment type="catalytic activity">
    <reaction evidence="6 8">
        <text>dCMP + ATP = dCDP + ADP</text>
        <dbReference type="Rhea" id="RHEA:25094"/>
        <dbReference type="ChEBI" id="CHEBI:30616"/>
        <dbReference type="ChEBI" id="CHEBI:57566"/>
        <dbReference type="ChEBI" id="CHEBI:58593"/>
        <dbReference type="ChEBI" id="CHEBI:456216"/>
        <dbReference type="EC" id="2.7.4.25"/>
    </reaction>
</comment>
<evidence type="ECO:0000256" key="7">
    <source>
        <dbReference type="ARBA" id="ARBA00048478"/>
    </source>
</evidence>
<keyword evidence="5 8" id="KW-0067">ATP-binding</keyword>
<keyword evidence="4 8" id="KW-0418">Kinase</keyword>
<sequence length="227" mass="25189">MEKEITIAIDGWSSCGKSTLAKALAKELNYVYVDSGAMYRGVTLYAKRKGLISEDGVDERAIIDELSNIDLSFSNNENGVAELSLNGENVENQIRSIEVSNVVSAVAKIKEVRQFLVKQQRKMGNNGGVVMDGRDIGSVVFPNAELKLFVTADPEIRAQRRFDELQAKGDNVSLEEVKANLKLRDEMDASREESPLIQTEDAVVLDNSNLTPKQQLEKSLLLVEERK</sequence>
<evidence type="ECO:0000256" key="1">
    <source>
        <dbReference type="ARBA" id="ARBA00009427"/>
    </source>
</evidence>
<dbReference type="OrthoDB" id="9807434at2"/>
<feature type="domain" description="Cytidylate kinase" evidence="9">
    <location>
        <begin position="7"/>
        <end position="221"/>
    </location>
</feature>
<dbReference type="InterPro" id="IPR003136">
    <property type="entry name" value="Cytidylate_kin"/>
</dbReference>
<dbReference type="GO" id="GO:0036430">
    <property type="term" value="F:CMP kinase activity"/>
    <property type="evidence" value="ECO:0007669"/>
    <property type="project" value="RHEA"/>
</dbReference>
<evidence type="ECO:0000256" key="3">
    <source>
        <dbReference type="ARBA" id="ARBA00022741"/>
    </source>
</evidence>
<protein>
    <recommendedName>
        <fullName evidence="8">Cytidylate kinase</fullName>
        <shortName evidence="8">CK</shortName>
        <ecNumber evidence="8">2.7.4.25</ecNumber>
    </recommendedName>
    <alternativeName>
        <fullName evidence="8">Cytidine monophosphate kinase</fullName>
        <shortName evidence="8">CMP kinase</shortName>
    </alternativeName>
</protein>
<organism evidence="10 11">
    <name type="scientific">Brumimicrobium salinarum</name>
    <dbReference type="NCBI Taxonomy" id="2058658"/>
    <lineage>
        <taxon>Bacteria</taxon>
        <taxon>Pseudomonadati</taxon>
        <taxon>Bacteroidota</taxon>
        <taxon>Flavobacteriia</taxon>
        <taxon>Flavobacteriales</taxon>
        <taxon>Crocinitomicaceae</taxon>
        <taxon>Brumimicrobium</taxon>
    </lineage>
</organism>
<keyword evidence="11" id="KW-1185">Reference proteome</keyword>
<proteinExistence type="inferred from homology"/>
<comment type="similarity">
    <text evidence="1 8">Belongs to the cytidylate kinase family. Type 1 subfamily.</text>
</comment>
<evidence type="ECO:0000256" key="4">
    <source>
        <dbReference type="ARBA" id="ARBA00022777"/>
    </source>
</evidence>
<evidence type="ECO:0000256" key="8">
    <source>
        <dbReference type="HAMAP-Rule" id="MF_00238"/>
    </source>
</evidence>
<keyword evidence="8" id="KW-0963">Cytoplasm</keyword>
<dbReference type="Proteomes" id="UP000236654">
    <property type="component" value="Unassembled WGS sequence"/>
</dbReference>
<evidence type="ECO:0000313" key="11">
    <source>
        <dbReference type="Proteomes" id="UP000236654"/>
    </source>
</evidence>
<dbReference type="AlphaFoldDB" id="A0A2I0R1N6"/>
<dbReference type="InterPro" id="IPR011994">
    <property type="entry name" value="Cytidylate_kinase_dom"/>
</dbReference>
<evidence type="ECO:0000259" key="9">
    <source>
        <dbReference type="Pfam" id="PF02224"/>
    </source>
</evidence>
<accession>A0A2I0R1N6</accession>
<evidence type="ECO:0000313" key="10">
    <source>
        <dbReference type="EMBL" id="PKR80498.1"/>
    </source>
</evidence>
<comment type="catalytic activity">
    <reaction evidence="7 8">
        <text>CMP + ATP = CDP + ADP</text>
        <dbReference type="Rhea" id="RHEA:11600"/>
        <dbReference type="ChEBI" id="CHEBI:30616"/>
        <dbReference type="ChEBI" id="CHEBI:58069"/>
        <dbReference type="ChEBI" id="CHEBI:60377"/>
        <dbReference type="ChEBI" id="CHEBI:456216"/>
        <dbReference type="EC" id="2.7.4.25"/>
    </reaction>
</comment>
<dbReference type="CDD" id="cd02020">
    <property type="entry name" value="CMPK"/>
    <property type="match status" value="1"/>
</dbReference>
<comment type="caution">
    <text evidence="10">The sequence shown here is derived from an EMBL/GenBank/DDBJ whole genome shotgun (WGS) entry which is preliminary data.</text>
</comment>
<dbReference type="SUPFAM" id="SSF52540">
    <property type="entry name" value="P-loop containing nucleoside triphosphate hydrolases"/>
    <property type="match status" value="1"/>
</dbReference>
<dbReference type="GO" id="GO:0005737">
    <property type="term" value="C:cytoplasm"/>
    <property type="evidence" value="ECO:0007669"/>
    <property type="project" value="UniProtKB-SubCell"/>
</dbReference>